<feature type="compositionally biased region" description="Polar residues" evidence="1">
    <location>
        <begin position="134"/>
        <end position="144"/>
    </location>
</feature>
<keyword evidence="2" id="KW-0812">Transmembrane</keyword>
<keyword evidence="2" id="KW-1133">Transmembrane helix</keyword>
<feature type="transmembrane region" description="Helical" evidence="2">
    <location>
        <begin position="36"/>
        <end position="57"/>
    </location>
</feature>
<dbReference type="AlphaFoldDB" id="C7NN45"/>
<dbReference type="GeneID" id="8383544"/>
<reference evidence="3 4" key="1">
    <citation type="journal article" date="2009" name="Stand. Genomic Sci.">
        <title>Complete genome sequence of Halorhabdus utahensis type strain (AX-2).</title>
        <authorList>
            <person name="Anderson I."/>
            <person name="Tindall B.J."/>
            <person name="Pomrenke H."/>
            <person name="Goker M."/>
            <person name="Lapidus A."/>
            <person name="Nolan M."/>
            <person name="Copeland A."/>
            <person name="Glavina Del Rio T."/>
            <person name="Chen F."/>
            <person name="Tice H."/>
            <person name="Cheng J.F."/>
            <person name="Lucas S."/>
            <person name="Chertkov O."/>
            <person name="Bruce D."/>
            <person name="Brettin T."/>
            <person name="Detter J.C."/>
            <person name="Han C."/>
            <person name="Goodwin L."/>
            <person name="Land M."/>
            <person name="Hauser L."/>
            <person name="Chang Y.J."/>
            <person name="Jeffries C.D."/>
            <person name="Pitluck S."/>
            <person name="Pati A."/>
            <person name="Mavromatis K."/>
            <person name="Ivanova N."/>
            <person name="Ovchinnikova G."/>
            <person name="Chen A."/>
            <person name="Palaniappan K."/>
            <person name="Chain P."/>
            <person name="Rohde M."/>
            <person name="Bristow J."/>
            <person name="Eisen J.A."/>
            <person name="Markowitz V."/>
            <person name="Hugenholtz P."/>
            <person name="Kyrpides N.C."/>
            <person name="Klenk H.P."/>
        </authorList>
    </citation>
    <scope>NUCLEOTIDE SEQUENCE [LARGE SCALE GENOMIC DNA]</scope>
    <source>
        <strain evidence="4">DSM 12940 / JCM 11049 / AX-2</strain>
    </source>
</reference>
<dbReference type="EMBL" id="CP001687">
    <property type="protein sequence ID" value="ACV11445.1"/>
    <property type="molecule type" value="Genomic_DNA"/>
</dbReference>
<dbReference type="HOGENOM" id="CLU_138327_0_0_2"/>
<keyword evidence="4" id="KW-1185">Reference proteome</keyword>
<evidence type="ECO:0000256" key="2">
    <source>
        <dbReference type="SAM" id="Phobius"/>
    </source>
</evidence>
<accession>C7NN45</accession>
<name>C7NN45_HALUD</name>
<feature type="compositionally biased region" description="Basic and acidic residues" evidence="1">
    <location>
        <begin position="111"/>
        <end position="131"/>
    </location>
</feature>
<feature type="compositionally biased region" description="Basic and acidic residues" evidence="1">
    <location>
        <begin position="69"/>
        <end position="86"/>
    </location>
</feature>
<feature type="region of interest" description="Disordered" evidence="1">
    <location>
        <begin position="111"/>
        <end position="157"/>
    </location>
</feature>
<feature type="region of interest" description="Disordered" evidence="1">
    <location>
        <begin position="67"/>
        <end position="99"/>
    </location>
</feature>
<protein>
    <recommendedName>
        <fullName evidence="5">SHOCT domain-containing protein</fullName>
    </recommendedName>
</protein>
<keyword evidence="2" id="KW-0472">Membrane</keyword>
<evidence type="ECO:0000256" key="1">
    <source>
        <dbReference type="SAM" id="MobiDB-lite"/>
    </source>
</evidence>
<dbReference type="RefSeq" id="WP_015789019.1">
    <property type="nucleotide sequence ID" value="NC_013158.1"/>
</dbReference>
<dbReference type="STRING" id="519442.Huta_1269"/>
<dbReference type="eggNOG" id="arCOG03911">
    <property type="taxonomic scope" value="Archaea"/>
</dbReference>
<dbReference type="KEGG" id="hut:Huta_1269"/>
<evidence type="ECO:0000313" key="4">
    <source>
        <dbReference type="Proteomes" id="UP000002071"/>
    </source>
</evidence>
<dbReference type="Proteomes" id="UP000002071">
    <property type="component" value="Chromosome"/>
</dbReference>
<evidence type="ECO:0008006" key="5">
    <source>
        <dbReference type="Google" id="ProtNLM"/>
    </source>
</evidence>
<sequence length="157" mass="17487">MESVRRLAGFLMVVFAIATVPGGVAAYVSEGLGEAVWVFVVGWLFLTPAYGVLAGYVPNPMDVIHQKLRRDEQTANESDSRSKDQDGANSASEELRRRYVKGKINEQEFEQRLETLLRSEKSQPADPERIESAPGNSTGTNETGVRQRELETTRKEN</sequence>
<organism evidence="3 4">
    <name type="scientific">Halorhabdus utahensis (strain DSM 12940 / JCM 11049 / AX-2)</name>
    <dbReference type="NCBI Taxonomy" id="519442"/>
    <lineage>
        <taxon>Archaea</taxon>
        <taxon>Methanobacteriati</taxon>
        <taxon>Methanobacteriota</taxon>
        <taxon>Stenosarchaea group</taxon>
        <taxon>Halobacteria</taxon>
        <taxon>Halobacteriales</taxon>
        <taxon>Haloarculaceae</taxon>
        <taxon>Halorhabdus</taxon>
    </lineage>
</organism>
<dbReference type="OrthoDB" id="178074at2157"/>
<evidence type="ECO:0000313" key="3">
    <source>
        <dbReference type="EMBL" id="ACV11445.1"/>
    </source>
</evidence>
<gene>
    <name evidence="3" type="ordered locus">Huta_1269</name>
</gene>
<proteinExistence type="predicted"/>
<feature type="compositionally biased region" description="Basic and acidic residues" evidence="1">
    <location>
        <begin position="145"/>
        <end position="157"/>
    </location>
</feature>